<dbReference type="InterPro" id="IPR002048">
    <property type="entry name" value="EF_hand_dom"/>
</dbReference>
<feature type="non-terminal residue" evidence="2">
    <location>
        <position position="1"/>
    </location>
</feature>
<evidence type="ECO:0000259" key="1">
    <source>
        <dbReference type="PROSITE" id="PS50222"/>
    </source>
</evidence>
<keyword evidence="3" id="KW-1185">Reference proteome</keyword>
<dbReference type="EMBL" id="CAJPIN010014564">
    <property type="protein sequence ID" value="CAG2061101.1"/>
    <property type="molecule type" value="Genomic_DNA"/>
</dbReference>
<dbReference type="PROSITE" id="PS50222">
    <property type="entry name" value="EF_HAND_2"/>
    <property type="match status" value="1"/>
</dbReference>
<accession>A0ABN7NZF1</accession>
<comment type="caution">
    <text evidence="2">The sequence shown here is derived from an EMBL/GenBank/DDBJ whole genome shotgun (WGS) entry which is preliminary data.</text>
</comment>
<dbReference type="Gene3D" id="1.10.238.10">
    <property type="entry name" value="EF-hand"/>
    <property type="match status" value="2"/>
</dbReference>
<feature type="non-terminal residue" evidence="2">
    <location>
        <position position="157"/>
    </location>
</feature>
<evidence type="ECO:0000313" key="3">
    <source>
        <dbReference type="Proteomes" id="UP001153148"/>
    </source>
</evidence>
<feature type="domain" description="EF-hand" evidence="1">
    <location>
        <begin position="94"/>
        <end position="129"/>
    </location>
</feature>
<proteinExistence type="predicted"/>
<dbReference type="Proteomes" id="UP001153148">
    <property type="component" value="Unassembled WGS sequence"/>
</dbReference>
<dbReference type="SUPFAM" id="SSF47473">
    <property type="entry name" value="EF-hand"/>
    <property type="match status" value="1"/>
</dbReference>
<name>A0ABN7NZF1_TIMPD</name>
<sequence>KERLSYEEFREWLQVHPDATSLSRWLLSEPCTVTLSNELETPTFYQTLAGVTHCKYVEEMDIIELEKRYWQLKGQSRTGKLDLDTLVPLISPPVPLSICAGVFAAFDENRDSHIDFKEMACGISAACRGPLTERQKCTGKTAEDREIEEIEVRLSVG</sequence>
<gene>
    <name evidence="2" type="ORF">TPAB3V08_LOCUS8056</name>
</gene>
<evidence type="ECO:0000313" key="2">
    <source>
        <dbReference type="EMBL" id="CAG2061101.1"/>
    </source>
</evidence>
<protein>
    <recommendedName>
        <fullName evidence="1">EF-hand domain-containing protein</fullName>
    </recommendedName>
</protein>
<reference evidence="2" key="1">
    <citation type="submission" date="2021-03" db="EMBL/GenBank/DDBJ databases">
        <authorList>
            <person name="Tran Van P."/>
        </authorList>
    </citation>
    <scope>NUCLEOTIDE SEQUENCE</scope>
</reference>
<dbReference type="InterPro" id="IPR011992">
    <property type="entry name" value="EF-hand-dom_pair"/>
</dbReference>
<organism evidence="2 3">
    <name type="scientific">Timema podura</name>
    <name type="common">Walking stick</name>
    <dbReference type="NCBI Taxonomy" id="61482"/>
    <lineage>
        <taxon>Eukaryota</taxon>
        <taxon>Metazoa</taxon>
        <taxon>Ecdysozoa</taxon>
        <taxon>Arthropoda</taxon>
        <taxon>Hexapoda</taxon>
        <taxon>Insecta</taxon>
        <taxon>Pterygota</taxon>
        <taxon>Neoptera</taxon>
        <taxon>Polyneoptera</taxon>
        <taxon>Phasmatodea</taxon>
        <taxon>Timematodea</taxon>
        <taxon>Timematoidea</taxon>
        <taxon>Timematidae</taxon>
        <taxon>Timema</taxon>
    </lineage>
</organism>